<gene>
    <name evidence="7" type="ORF">ETH_00019825</name>
</gene>
<reference evidence="7" key="2">
    <citation type="submission" date="2013-10" db="EMBL/GenBank/DDBJ databases">
        <authorList>
            <person name="Aslett M."/>
        </authorList>
    </citation>
    <scope>NUCLEOTIDE SEQUENCE [LARGE SCALE GENOMIC DNA]</scope>
    <source>
        <strain evidence="7">Houghton</strain>
    </source>
</reference>
<protein>
    <submittedName>
        <fullName evidence="7">Ethanolaminephosphotransferase, putative</fullName>
    </submittedName>
</protein>
<dbReference type="PIRSF" id="PIRSF015665">
    <property type="entry name" value="CHOPT"/>
    <property type="match status" value="1"/>
</dbReference>
<dbReference type="OrthoDB" id="196717at2759"/>
<dbReference type="PANTHER" id="PTHR10414">
    <property type="entry name" value="ETHANOLAMINEPHOSPHOTRANSFERASE"/>
    <property type="match status" value="1"/>
</dbReference>
<feature type="transmembrane region" description="Helical" evidence="6">
    <location>
        <begin position="325"/>
        <end position="345"/>
    </location>
</feature>
<feature type="transmembrane region" description="Helical" evidence="6">
    <location>
        <begin position="234"/>
        <end position="256"/>
    </location>
</feature>
<dbReference type="OMA" id="QNMGQGW"/>
<evidence type="ECO:0000256" key="5">
    <source>
        <dbReference type="RuleBase" id="RU003750"/>
    </source>
</evidence>
<sequence>MRGVFGHYLPPEGIGNLHKYAYVSGHRTPFDRLMNPWWEAAERVVPRTIHPNALTVSSCITAIIGCSLLLCFCPYLAEHPPRWVFLVSAALFFLYQTLDAIDGKHARRHRLSSPLGQLMDHGCDIICTTPLTLLGTAIIGGGVGLRQYAVLVVSSQLIQFLYTWWELHFGVFYTATGIIGVTEAQLTIILLSIIGGTFGPEVYHVNLLQYLPSSVGAPLTKLTAAAGVDVTPSVLFQLLLLACNISICILNIVMGLKRAPRFCVAFTQVVMFLVYIFVQGLVYMHGLVWRPVLNPYLIYTAICSTYAILLLRLCLSATCRFPYKLVQWPMLPLSAAAAALLLGDLTADQELWAVLGVCIFNCIYLADFVYTVVSDVCDGLNTRCFSVPKFGTAQTPSEQPKKTD</sequence>
<dbReference type="InterPro" id="IPR048254">
    <property type="entry name" value="CDP_ALCOHOL_P_TRANSF_CS"/>
</dbReference>
<evidence type="ECO:0000313" key="8">
    <source>
        <dbReference type="Proteomes" id="UP000030747"/>
    </source>
</evidence>
<keyword evidence="6" id="KW-0812">Transmembrane</keyword>
<dbReference type="PANTHER" id="PTHR10414:SF37">
    <property type="entry name" value="BB IN A BOXCAR, ISOFORM C"/>
    <property type="match status" value="1"/>
</dbReference>
<dbReference type="AlphaFoldDB" id="U6KUD9"/>
<evidence type="ECO:0000256" key="4">
    <source>
        <dbReference type="ARBA" id="ARBA00023136"/>
    </source>
</evidence>
<dbReference type="GO" id="GO:0016020">
    <property type="term" value="C:membrane"/>
    <property type="evidence" value="ECO:0007669"/>
    <property type="project" value="UniProtKB-SubCell"/>
</dbReference>
<evidence type="ECO:0000256" key="1">
    <source>
        <dbReference type="ARBA" id="ARBA00004370"/>
    </source>
</evidence>
<dbReference type="Gene3D" id="1.20.120.1760">
    <property type="match status" value="1"/>
</dbReference>
<evidence type="ECO:0000313" key="7">
    <source>
        <dbReference type="EMBL" id="CDJ40528.1"/>
    </source>
</evidence>
<keyword evidence="3 5" id="KW-0808">Transferase</keyword>
<dbReference type="InterPro" id="IPR000462">
    <property type="entry name" value="CDP-OH_P_trans"/>
</dbReference>
<feature type="transmembrane region" description="Helical" evidence="6">
    <location>
        <begin position="53"/>
        <end position="77"/>
    </location>
</feature>
<evidence type="ECO:0000256" key="2">
    <source>
        <dbReference type="ARBA" id="ARBA00010441"/>
    </source>
</evidence>
<dbReference type="Proteomes" id="UP000030747">
    <property type="component" value="Unassembled WGS sequence"/>
</dbReference>
<dbReference type="InterPro" id="IPR014472">
    <property type="entry name" value="CHOPT"/>
</dbReference>
<dbReference type="GO" id="GO:0016780">
    <property type="term" value="F:phosphotransferase activity, for other substituted phosphate groups"/>
    <property type="evidence" value="ECO:0007669"/>
    <property type="project" value="InterPro"/>
</dbReference>
<organism evidence="7 8">
    <name type="scientific">Eimeria tenella</name>
    <name type="common">Coccidian parasite</name>
    <dbReference type="NCBI Taxonomy" id="5802"/>
    <lineage>
        <taxon>Eukaryota</taxon>
        <taxon>Sar</taxon>
        <taxon>Alveolata</taxon>
        <taxon>Apicomplexa</taxon>
        <taxon>Conoidasida</taxon>
        <taxon>Coccidia</taxon>
        <taxon>Eucoccidiorida</taxon>
        <taxon>Eimeriorina</taxon>
        <taxon>Eimeriidae</taxon>
        <taxon>Eimeria</taxon>
    </lineage>
</organism>
<dbReference type="EMBL" id="HG675163">
    <property type="protein sequence ID" value="CDJ40528.1"/>
    <property type="molecule type" value="Genomic_DNA"/>
</dbReference>
<dbReference type="GO" id="GO:0008654">
    <property type="term" value="P:phospholipid biosynthetic process"/>
    <property type="evidence" value="ECO:0007669"/>
    <property type="project" value="InterPro"/>
</dbReference>
<evidence type="ECO:0000256" key="6">
    <source>
        <dbReference type="SAM" id="Phobius"/>
    </source>
</evidence>
<feature type="transmembrane region" description="Helical" evidence="6">
    <location>
        <begin position="83"/>
        <end position="101"/>
    </location>
</feature>
<feature type="transmembrane region" description="Helical" evidence="6">
    <location>
        <begin position="296"/>
        <end position="313"/>
    </location>
</feature>
<dbReference type="Pfam" id="PF01066">
    <property type="entry name" value="CDP-OH_P_transf"/>
    <property type="match status" value="1"/>
</dbReference>
<feature type="transmembrane region" description="Helical" evidence="6">
    <location>
        <begin position="263"/>
        <end position="284"/>
    </location>
</feature>
<keyword evidence="8" id="KW-1185">Reference proteome</keyword>
<dbReference type="VEuPathDB" id="ToxoDB:ETH_00019825"/>
<feature type="transmembrane region" description="Helical" evidence="6">
    <location>
        <begin position="351"/>
        <end position="373"/>
    </location>
</feature>
<dbReference type="InterPro" id="IPR043130">
    <property type="entry name" value="CDP-OH_PTrfase_TM_dom"/>
</dbReference>
<name>U6KUD9_EIMTE</name>
<proteinExistence type="inferred from homology"/>
<dbReference type="VEuPathDB" id="ToxoDB:ETH2_1232700"/>
<keyword evidence="4 6" id="KW-0472">Membrane</keyword>
<evidence type="ECO:0000256" key="3">
    <source>
        <dbReference type="ARBA" id="ARBA00022679"/>
    </source>
</evidence>
<keyword evidence="6" id="KW-1133">Transmembrane helix</keyword>
<accession>U6KUD9</accession>
<comment type="similarity">
    <text evidence="2 5">Belongs to the CDP-alcohol phosphatidyltransferase class-I family.</text>
</comment>
<dbReference type="RefSeq" id="XP_013231278.1">
    <property type="nucleotide sequence ID" value="XM_013375824.1"/>
</dbReference>
<reference evidence="7" key="1">
    <citation type="submission" date="2013-10" db="EMBL/GenBank/DDBJ databases">
        <title>Genomic analysis of the causative agents of coccidiosis in chickens.</title>
        <authorList>
            <person name="Reid A.J."/>
            <person name="Blake D."/>
            <person name="Billington K."/>
            <person name="Browne H."/>
            <person name="Dunn M."/>
            <person name="Hung S."/>
            <person name="Kawahara F."/>
            <person name="Miranda-Saavedra D."/>
            <person name="Mourier T."/>
            <person name="Nagra H."/>
            <person name="Otto T.D."/>
            <person name="Rawlings N."/>
            <person name="Sanchez A."/>
            <person name="Sanders M."/>
            <person name="Subramaniam C."/>
            <person name="Tay Y."/>
            <person name="Dear P."/>
            <person name="Doerig C."/>
            <person name="Gruber A."/>
            <person name="Parkinson J."/>
            <person name="Shirley M."/>
            <person name="Wan K.L."/>
            <person name="Berriman M."/>
            <person name="Tomley F."/>
            <person name="Pain A."/>
        </authorList>
    </citation>
    <scope>NUCLEOTIDE SEQUENCE [LARGE SCALE GENOMIC DNA]</scope>
    <source>
        <strain evidence="7">Houghton</strain>
    </source>
</reference>
<dbReference type="GeneID" id="25253093"/>
<dbReference type="PROSITE" id="PS00379">
    <property type="entry name" value="CDP_ALCOHOL_P_TRANSF"/>
    <property type="match status" value="1"/>
</dbReference>
<feature type="transmembrane region" description="Helical" evidence="6">
    <location>
        <begin position="171"/>
        <end position="195"/>
    </location>
</feature>
<comment type="subcellular location">
    <subcellularLocation>
        <location evidence="1">Membrane</location>
    </subcellularLocation>
</comment>